<dbReference type="GO" id="GO:0015031">
    <property type="term" value="P:protein transport"/>
    <property type="evidence" value="ECO:0007669"/>
    <property type="project" value="UniProtKB-KW"/>
</dbReference>
<sequence>MNKKIWLTGALCIAAIFITVFVYNNFIMDKDAAEARRAEEQAAAEALLPDDYSVRSADFEPVGESAASVQDYSNELFTVEFSAAGGVVSSLKLNEYESETGGPVELVFSGGSGIYPFSLYDGGYESPVIDGHFNGIRSGDDVIFTGRFADENGSIFEIRKVWSFKPRSYLIGFRIEIEASGGDLPLGDGEFLYSLGFGPQLGPEFDKLDRGYVYRYFCLYDEGEKRNLGTPEEEKILELDNTYPWLGIESRYFTSVTIPELESYTPAWDERNTAGIFKRNAFFIQRPDDGIGSVSDQYYVYFGPKDAEILGSLDGFELGVLTGDGGVVAILSKIMKTVLGMLYRFIPNYGLDIILFVLIIQLIIFPVSRRTYDNAIRMQLLGPEIADIKKRLKYNDRKMNEETMNLFKEKGVKPRSSMLPFIIHLPFFILTYVILLTDIDFRLATFIPGWINDIASPEYILDIAPAQIPVTAWDKIRLLPIIALAVSLLQSRYIQAPADSIRSMRIMSYLVPVVMFIVIYNMPSGAVLFWLTMTATNLLIQWRIKARYADKK</sequence>
<dbReference type="Gene3D" id="2.70.98.90">
    <property type="match status" value="1"/>
</dbReference>
<keyword evidence="4" id="KW-0813">Transport</keyword>
<keyword evidence="9 14" id="KW-0472">Membrane</keyword>
<keyword evidence="6 13" id="KW-0812">Transmembrane</keyword>
<dbReference type="GO" id="GO:0005886">
    <property type="term" value="C:plasma membrane"/>
    <property type="evidence" value="ECO:0007669"/>
    <property type="project" value="UniProtKB-SubCell"/>
</dbReference>
<keyword evidence="5" id="KW-1003">Cell membrane</keyword>
<dbReference type="InterPro" id="IPR038221">
    <property type="entry name" value="YidC_periplasmic_sf"/>
</dbReference>
<comment type="caution">
    <text evidence="17">The sequence shown here is derived from an EMBL/GenBank/DDBJ whole genome shotgun (WGS) entry which is preliminary data.</text>
</comment>
<evidence type="ECO:0000256" key="11">
    <source>
        <dbReference type="ARBA" id="ARBA00033245"/>
    </source>
</evidence>
<evidence type="ECO:0000256" key="3">
    <source>
        <dbReference type="ARBA" id="ARBA00015325"/>
    </source>
</evidence>
<dbReference type="GO" id="GO:0032977">
    <property type="term" value="F:membrane insertase activity"/>
    <property type="evidence" value="ECO:0007669"/>
    <property type="project" value="InterPro"/>
</dbReference>
<evidence type="ECO:0000256" key="2">
    <source>
        <dbReference type="ARBA" id="ARBA00010527"/>
    </source>
</evidence>
<keyword evidence="8 14" id="KW-1133">Transmembrane helix</keyword>
<dbReference type="CDD" id="cd19961">
    <property type="entry name" value="EcYidC-like_peri"/>
    <property type="match status" value="1"/>
</dbReference>
<feature type="transmembrane region" description="Helical" evidence="14">
    <location>
        <begin position="349"/>
        <end position="368"/>
    </location>
</feature>
<keyword evidence="7" id="KW-0653">Protein transport</keyword>
<name>A0AAJ1ICZ7_9SPIO</name>
<evidence type="ECO:0000259" key="16">
    <source>
        <dbReference type="Pfam" id="PF14849"/>
    </source>
</evidence>
<feature type="domain" description="Membrane insertase YidC N-terminal" evidence="16">
    <location>
        <begin position="74"/>
        <end position="333"/>
    </location>
</feature>
<feature type="transmembrane region" description="Helical" evidence="14">
    <location>
        <begin position="6"/>
        <end position="27"/>
    </location>
</feature>
<comment type="similarity">
    <text evidence="2">Belongs to the OXA1/ALB3/YidC family. Type 1 subfamily.</text>
</comment>
<feature type="transmembrane region" description="Helical" evidence="14">
    <location>
        <begin position="506"/>
        <end position="522"/>
    </location>
</feature>
<dbReference type="EMBL" id="JAQQAL010000002">
    <property type="protein sequence ID" value="MDC7225191.1"/>
    <property type="molecule type" value="Genomic_DNA"/>
</dbReference>
<keyword evidence="10" id="KW-0143">Chaperone</keyword>
<dbReference type="CDD" id="cd20070">
    <property type="entry name" value="5TM_YidC_Alb3"/>
    <property type="match status" value="1"/>
</dbReference>
<dbReference type="InterPro" id="IPR047196">
    <property type="entry name" value="YidC_ALB_C"/>
</dbReference>
<evidence type="ECO:0000259" key="15">
    <source>
        <dbReference type="Pfam" id="PF02096"/>
    </source>
</evidence>
<dbReference type="InterPro" id="IPR028053">
    <property type="entry name" value="Membr_insert_YidC_N"/>
</dbReference>
<dbReference type="Pfam" id="PF02096">
    <property type="entry name" value="60KD_IMP"/>
    <property type="match status" value="1"/>
</dbReference>
<evidence type="ECO:0000256" key="12">
    <source>
        <dbReference type="ARBA" id="ARBA00033342"/>
    </source>
</evidence>
<evidence type="ECO:0000256" key="8">
    <source>
        <dbReference type="ARBA" id="ARBA00022989"/>
    </source>
</evidence>
<dbReference type="Pfam" id="PF14849">
    <property type="entry name" value="YidC_periplas"/>
    <property type="match status" value="1"/>
</dbReference>
<dbReference type="GO" id="GO:0051205">
    <property type="term" value="P:protein insertion into membrane"/>
    <property type="evidence" value="ECO:0007669"/>
    <property type="project" value="TreeGrafter"/>
</dbReference>
<dbReference type="InterPro" id="IPR001708">
    <property type="entry name" value="YidC/ALB3/OXA1/COX18"/>
</dbReference>
<dbReference type="PANTHER" id="PTHR12428:SF65">
    <property type="entry name" value="CYTOCHROME C OXIDASE ASSEMBLY PROTEIN COX18, MITOCHONDRIAL"/>
    <property type="match status" value="1"/>
</dbReference>
<evidence type="ECO:0000256" key="1">
    <source>
        <dbReference type="ARBA" id="ARBA00004651"/>
    </source>
</evidence>
<evidence type="ECO:0000313" key="17">
    <source>
        <dbReference type="EMBL" id="MDC7225191.1"/>
    </source>
</evidence>
<feature type="transmembrane region" description="Helical" evidence="14">
    <location>
        <begin position="418"/>
        <end position="436"/>
    </location>
</feature>
<evidence type="ECO:0000256" key="5">
    <source>
        <dbReference type="ARBA" id="ARBA00022475"/>
    </source>
</evidence>
<dbReference type="InterPro" id="IPR028055">
    <property type="entry name" value="YidC/Oxa/ALB_C"/>
</dbReference>
<accession>A0AAJ1ICZ7</accession>
<evidence type="ECO:0000313" key="18">
    <source>
        <dbReference type="Proteomes" id="UP001221217"/>
    </source>
</evidence>
<proteinExistence type="inferred from homology"/>
<dbReference type="Proteomes" id="UP001221217">
    <property type="component" value="Unassembled WGS sequence"/>
</dbReference>
<evidence type="ECO:0000256" key="14">
    <source>
        <dbReference type="SAM" id="Phobius"/>
    </source>
</evidence>
<protein>
    <recommendedName>
        <fullName evidence="3">Membrane protein insertase YidC</fullName>
    </recommendedName>
    <alternativeName>
        <fullName evidence="12">Foldase YidC</fullName>
    </alternativeName>
    <alternativeName>
        <fullName evidence="11">Membrane integrase YidC</fullName>
    </alternativeName>
</protein>
<evidence type="ECO:0000256" key="7">
    <source>
        <dbReference type="ARBA" id="ARBA00022927"/>
    </source>
</evidence>
<evidence type="ECO:0000256" key="13">
    <source>
        <dbReference type="RuleBase" id="RU003945"/>
    </source>
</evidence>
<dbReference type="PANTHER" id="PTHR12428">
    <property type="entry name" value="OXA1"/>
    <property type="match status" value="1"/>
</dbReference>
<feature type="domain" description="Membrane insertase YidC/Oxa/ALB C-terminal" evidence="15">
    <location>
        <begin position="349"/>
        <end position="545"/>
    </location>
</feature>
<evidence type="ECO:0000256" key="6">
    <source>
        <dbReference type="ARBA" id="ARBA00022692"/>
    </source>
</evidence>
<evidence type="ECO:0000256" key="4">
    <source>
        <dbReference type="ARBA" id="ARBA00022448"/>
    </source>
</evidence>
<dbReference type="AlphaFoldDB" id="A0AAJ1ICZ7"/>
<gene>
    <name evidence="17" type="ORF">PQJ61_00340</name>
</gene>
<evidence type="ECO:0000256" key="10">
    <source>
        <dbReference type="ARBA" id="ARBA00023186"/>
    </source>
</evidence>
<organism evidence="17 18">
    <name type="scientific">Candidatus Thalassospirochaeta sargassi</name>
    <dbReference type="NCBI Taxonomy" id="3119039"/>
    <lineage>
        <taxon>Bacteria</taxon>
        <taxon>Pseudomonadati</taxon>
        <taxon>Spirochaetota</taxon>
        <taxon>Spirochaetia</taxon>
        <taxon>Spirochaetales</taxon>
        <taxon>Spirochaetaceae</taxon>
        <taxon>Candidatus Thalassospirochaeta</taxon>
    </lineage>
</organism>
<evidence type="ECO:0000256" key="9">
    <source>
        <dbReference type="ARBA" id="ARBA00023136"/>
    </source>
</evidence>
<reference evidence="17 18" key="1">
    <citation type="submission" date="2022-12" db="EMBL/GenBank/DDBJ databases">
        <title>Metagenome assembled genome from gulf of manar.</title>
        <authorList>
            <person name="Kohli P."/>
            <person name="Pk S."/>
            <person name="Venkata Ramana C."/>
            <person name="Sasikala C."/>
        </authorList>
    </citation>
    <scope>NUCLEOTIDE SEQUENCE [LARGE SCALE GENOMIC DNA]</scope>
    <source>
        <strain evidence="17">JB008</strain>
    </source>
</reference>
<comment type="subcellular location">
    <subcellularLocation>
        <location evidence="1">Cell membrane</location>
        <topology evidence="1">Multi-pass membrane protein</topology>
    </subcellularLocation>
    <subcellularLocation>
        <location evidence="13">Membrane</location>
        <topology evidence="13">Multi-pass membrane protein</topology>
    </subcellularLocation>
</comment>
<dbReference type="NCBIfam" id="TIGR03592">
    <property type="entry name" value="yidC_oxa1_cterm"/>
    <property type="match status" value="1"/>
</dbReference>
<dbReference type="PRINTS" id="PR00701">
    <property type="entry name" value="60KDINNERMP"/>
</dbReference>